<dbReference type="OrthoDB" id="812569at2"/>
<reference evidence="4 5" key="1">
    <citation type="submission" date="2018-02" db="EMBL/GenBank/DDBJ databases">
        <title>The draft genome of Sphingobacterium gobiense H7.</title>
        <authorList>
            <person name="Li L."/>
            <person name="Liu L."/>
            <person name="Zhang X."/>
            <person name="Wang T."/>
            <person name="Liang L."/>
        </authorList>
    </citation>
    <scope>NUCLEOTIDE SEQUENCE [LARGE SCALE GENOMIC DNA]</scope>
    <source>
        <strain evidence="4 5">ACCC 05757</strain>
    </source>
</reference>
<feature type="domain" description="AMP-dependent synthetase/ligase" evidence="3">
    <location>
        <begin position="13"/>
        <end position="378"/>
    </location>
</feature>
<keyword evidence="2" id="KW-0436">Ligase</keyword>
<gene>
    <name evidence="4" type="ORF">C5749_00285</name>
</gene>
<dbReference type="InterPro" id="IPR000873">
    <property type="entry name" value="AMP-dep_synth/lig_dom"/>
</dbReference>
<evidence type="ECO:0000313" key="4">
    <source>
        <dbReference type="EMBL" id="PRD55776.1"/>
    </source>
</evidence>
<evidence type="ECO:0000259" key="3">
    <source>
        <dbReference type="Pfam" id="PF00501"/>
    </source>
</evidence>
<name>A0A2S9JR56_9SPHI</name>
<dbReference type="PANTHER" id="PTHR43201">
    <property type="entry name" value="ACYL-COA SYNTHETASE"/>
    <property type="match status" value="1"/>
</dbReference>
<sequence>MEKPFNIVDLFIHTAEEYPNKTAIWDKNGDKITFSELARHVRQTANYFKRKGILKGDRVLLFVPMGIDLYRNVLALFYLGATVVFVDQWSKIDRLDTCCQIADCKAFVGSWKAHVLRFFSKGIRQIPIKLGLSYSGVGNDQMCQTLLEDAALITFTTGSTGTPKAALRTHGFLYEQFKALEEEIKAKPSDVDMSVLPIVLLINLAVGSTSVIADFNPSKPTKIQRKRIVRQLLDHRVTRLVASPYFIKYIAEHVSEHKIPLPELNDIFTGGAPVFLKEAKLYNKAFPAKNVRILYGSTEAEPISSIAVDELASETSPFNLKSGIPVGAIFHKTQVKIIPITNKPLFGISLEAFERMQQPEGVWGEIIVAGPHVLSQYYKNEHALRVNKILIDGVYWHRTGDSGYIRDGRLFLTGRCNTLIPQGEDWLSTFVFENFVQSINGVEMGTILSDGDNIRAFIELTKETKSTKEQVLAALQQLPFKITTVKFQRLPRDPRHHAKIEYSKLT</sequence>
<organism evidence="4 5">
    <name type="scientific">Sphingobacterium gobiense</name>
    <dbReference type="NCBI Taxonomy" id="1382456"/>
    <lineage>
        <taxon>Bacteria</taxon>
        <taxon>Pseudomonadati</taxon>
        <taxon>Bacteroidota</taxon>
        <taxon>Sphingobacteriia</taxon>
        <taxon>Sphingobacteriales</taxon>
        <taxon>Sphingobacteriaceae</taxon>
        <taxon>Sphingobacterium</taxon>
    </lineage>
</organism>
<keyword evidence="5" id="KW-1185">Reference proteome</keyword>
<accession>A0A2S9JR56</accession>
<dbReference type="PROSITE" id="PS00455">
    <property type="entry name" value="AMP_BINDING"/>
    <property type="match status" value="1"/>
</dbReference>
<dbReference type="SUPFAM" id="SSF56801">
    <property type="entry name" value="Acetyl-CoA synthetase-like"/>
    <property type="match status" value="1"/>
</dbReference>
<dbReference type="EMBL" id="PVBS01000001">
    <property type="protein sequence ID" value="PRD55776.1"/>
    <property type="molecule type" value="Genomic_DNA"/>
</dbReference>
<dbReference type="PANTHER" id="PTHR43201:SF5">
    <property type="entry name" value="MEDIUM-CHAIN ACYL-COA LIGASE ACSF2, MITOCHONDRIAL"/>
    <property type="match status" value="1"/>
</dbReference>
<protein>
    <submittedName>
        <fullName evidence="4">AMP-dependent synthetase</fullName>
    </submittedName>
</protein>
<dbReference type="Pfam" id="PF00501">
    <property type="entry name" value="AMP-binding"/>
    <property type="match status" value="1"/>
</dbReference>
<dbReference type="GO" id="GO:0006631">
    <property type="term" value="P:fatty acid metabolic process"/>
    <property type="evidence" value="ECO:0007669"/>
    <property type="project" value="TreeGrafter"/>
</dbReference>
<proteinExistence type="inferred from homology"/>
<dbReference type="GO" id="GO:0031956">
    <property type="term" value="F:medium-chain fatty acid-CoA ligase activity"/>
    <property type="evidence" value="ECO:0007669"/>
    <property type="project" value="TreeGrafter"/>
</dbReference>
<comment type="caution">
    <text evidence="4">The sequence shown here is derived from an EMBL/GenBank/DDBJ whole genome shotgun (WGS) entry which is preliminary data.</text>
</comment>
<dbReference type="InterPro" id="IPR042099">
    <property type="entry name" value="ANL_N_sf"/>
</dbReference>
<dbReference type="InterPro" id="IPR020845">
    <property type="entry name" value="AMP-binding_CS"/>
</dbReference>
<comment type="similarity">
    <text evidence="1">Belongs to the ATP-dependent AMP-binding enzyme family.</text>
</comment>
<dbReference type="Gene3D" id="3.40.50.12780">
    <property type="entry name" value="N-terminal domain of ligase-like"/>
    <property type="match status" value="1"/>
</dbReference>
<dbReference type="RefSeq" id="WP_105721954.1">
    <property type="nucleotide sequence ID" value="NZ_PVBS01000001.1"/>
</dbReference>
<evidence type="ECO:0000256" key="2">
    <source>
        <dbReference type="ARBA" id="ARBA00022598"/>
    </source>
</evidence>
<dbReference type="AlphaFoldDB" id="A0A2S9JR56"/>
<evidence type="ECO:0000313" key="5">
    <source>
        <dbReference type="Proteomes" id="UP000238642"/>
    </source>
</evidence>
<dbReference type="Proteomes" id="UP000238642">
    <property type="component" value="Unassembled WGS sequence"/>
</dbReference>
<evidence type="ECO:0000256" key="1">
    <source>
        <dbReference type="ARBA" id="ARBA00006432"/>
    </source>
</evidence>